<dbReference type="EMBL" id="NGJS01000011">
    <property type="protein sequence ID" value="RST98273.1"/>
    <property type="molecule type" value="Genomic_DNA"/>
</dbReference>
<proteinExistence type="predicted"/>
<keyword evidence="2" id="KW-1185">Reference proteome</keyword>
<organism evidence="1 2">
    <name type="scientific">Vagococcus vulneris</name>
    <dbReference type="NCBI Taxonomy" id="1977869"/>
    <lineage>
        <taxon>Bacteria</taxon>
        <taxon>Bacillati</taxon>
        <taxon>Bacillota</taxon>
        <taxon>Bacilli</taxon>
        <taxon>Lactobacillales</taxon>
        <taxon>Enterococcaceae</taxon>
        <taxon>Vagococcus</taxon>
    </lineage>
</organism>
<sequence>MIPKGERYIIDVVVDNMNRYMEQNNVSKKMLEVDVGSATIQNMLRKKTTNGCSIRSLQRIAQSLGVSTIDLVEDWEES</sequence>
<evidence type="ECO:0000313" key="2">
    <source>
        <dbReference type="Proteomes" id="UP000287857"/>
    </source>
</evidence>
<reference evidence="1 2" key="1">
    <citation type="submission" date="2017-05" db="EMBL/GenBank/DDBJ databases">
        <title>Vagococcus spp. assemblies.</title>
        <authorList>
            <person name="Gulvik C.A."/>
        </authorList>
    </citation>
    <scope>NUCLEOTIDE SEQUENCE [LARGE SCALE GENOMIC DNA]</scope>
    <source>
        <strain evidence="1 2">SS1995</strain>
    </source>
</reference>
<comment type="caution">
    <text evidence="1">The sequence shown here is derived from an EMBL/GenBank/DDBJ whole genome shotgun (WGS) entry which is preliminary data.</text>
</comment>
<dbReference type="RefSeq" id="WP_125984252.1">
    <property type="nucleotide sequence ID" value="NZ_NGJS01000011.1"/>
</dbReference>
<evidence type="ECO:0000313" key="1">
    <source>
        <dbReference type="EMBL" id="RST98273.1"/>
    </source>
</evidence>
<protein>
    <recommendedName>
        <fullName evidence="3">HTH cro/C1-type domain-containing protein</fullName>
    </recommendedName>
</protein>
<gene>
    <name evidence="1" type="ORF">CBF37_08145</name>
</gene>
<accession>A0A429ZWV2</accession>
<dbReference type="AlphaFoldDB" id="A0A429ZWV2"/>
<evidence type="ECO:0008006" key="3">
    <source>
        <dbReference type="Google" id="ProtNLM"/>
    </source>
</evidence>
<name>A0A429ZWV2_9ENTE</name>
<dbReference type="Proteomes" id="UP000287857">
    <property type="component" value="Unassembled WGS sequence"/>
</dbReference>